<dbReference type="Proteomes" id="UP000198323">
    <property type="component" value="Unassembled WGS sequence"/>
</dbReference>
<dbReference type="AlphaFoldDB" id="A0A226MMK3"/>
<proteinExistence type="predicted"/>
<dbReference type="EMBL" id="MCFN01000648">
    <property type="protein sequence ID" value="OXB56380.1"/>
    <property type="molecule type" value="Genomic_DNA"/>
</dbReference>
<evidence type="ECO:0000313" key="2">
    <source>
        <dbReference type="Proteomes" id="UP000198323"/>
    </source>
</evidence>
<sequence length="125" mass="14124">MQPPGRVRSLVLELEDGRAWGAYGSGELLHGCVRLELRGTLRLRALEVCARGRAAVHWLESRSVGFNTVYHDYTAFQTFLHRRRQLIPAIPLQPLSLPSGFPDTEIHESQGNERCLQLVLLQLPL</sequence>
<dbReference type="InterPro" id="IPR014752">
    <property type="entry name" value="Arrestin-like_C"/>
</dbReference>
<dbReference type="STRING" id="9009.A0A226MMK3"/>
<evidence type="ECO:0000313" key="1">
    <source>
        <dbReference type="EMBL" id="OXB56380.1"/>
    </source>
</evidence>
<dbReference type="Gene3D" id="2.60.40.640">
    <property type="match status" value="1"/>
</dbReference>
<name>A0A226MMK3_CALSU</name>
<dbReference type="OrthoDB" id="2333384at2759"/>
<comment type="caution">
    <text evidence="1">The sequence shown here is derived from an EMBL/GenBank/DDBJ whole genome shotgun (WGS) entry which is preliminary data.</text>
</comment>
<organism evidence="1 2">
    <name type="scientific">Callipepla squamata</name>
    <name type="common">Scaled quail</name>
    <dbReference type="NCBI Taxonomy" id="9009"/>
    <lineage>
        <taxon>Eukaryota</taxon>
        <taxon>Metazoa</taxon>
        <taxon>Chordata</taxon>
        <taxon>Craniata</taxon>
        <taxon>Vertebrata</taxon>
        <taxon>Euteleostomi</taxon>
        <taxon>Archelosauria</taxon>
        <taxon>Archosauria</taxon>
        <taxon>Dinosauria</taxon>
        <taxon>Saurischia</taxon>
        <taxon>Theropoda</taxon>
        <taxon>Coelurosauria</taxon>
        <taxon>Aves</taxon>
        <taxon>Neognathae</taxon>
        <taxon>Galloanserae</taxon>
        <taxon>Galliformes</taxon>
        <taxon>Odontophoridae</taxon>
        <taxon>Callipepla</taxon>
    </lineage>
</organism>
<protein>
    <recommendedName>
        <fullName evidence="3">Arrestin-like N-terminal domain-containing protein</fullName>
    </recommendedName>
</protein>
<reference evidence="1 2" key="1">
    <citation type="submission" date="2016-07" db="EMBL/GenBank/DDBJ databases">
        <title>Disparate Historic Effective Population Sizes Predicted by Modern Levels of Genome Diversity for the Scaled Quail (Callipepla squamata) and the Northern Bobwhite (Colinus virginianus): Inferences from First and Second Generation Draft Genome Assemblies for Sympatric New World Quail.</title>
        <authorList>
            <person name="Oldeschulte D.L."/>
            <person name="Halley Y.A."/>
            <person name="Bhattarai E.K."/>
            <person name="Brashear W.A."/>
            <person name="Hill J."/>
            <person name="Metz R.P."/>
            <person name="Johnson C.D."/>
            <person name="Rollins D."/>
            <person name="Peterson M.J."/>
            <person name="Bickhart D.M."/>
            <person name="Decker J.E."/>
            <person name="Seabury C.M."/>
        </authorList>
    </citation>
    <scope>NUCLEOTIDE SEQUENCE [LARGE SCALE GENOMIC DNA]</scope>
    <source>
        <strain evidence="1 2">Texas</strain>
        <tissue evidence="1">Leg muscle</tissue>
    </source>
</reference>
<evidence type="ECO:0008006" key="3">
    <source>
        <dbReference type="Google" id="ProtNLM"/>
    </source>
</evidence>
<accession>A0A226MMK3</accession>
<keyword evidence="2" id="KW-1185">Reference proteome</keyword>
<gene>
    <name evidence="1" type="ORF">ASZ78_001788</name>
</gene>